<dbReference type="PRINTS" id="PR01438">
    <property type="entry name" value="UNVRSLSTRESS"/>
</dbReference>
<dbReference type="PANTHER" id="PTHR46268">
    <property type="entry name" value="STRESS RESPONSE PROTEIN NHAX"/>
    <property type="match status" value="1"/>
</dbReference>
<evidence type="ECO:0000256" key="1">
    <source>
        <dbReference type="ARBA" id="ARBA00008791"/>
    </source>
</evidence>
<proteinExistence type="inferred from homology"/>
<dbReference type="PANTHER" id="PTHR46268:SF8">
    <property type="entry name" value="UNIVERSAL STRESS PROTEIN SLL1388"/>
    <property type="match status" value="1"/>
</dbReference>
<evidence type="ECO:0000313" key="4">
    <source>
        <dbReference type="Proteomes" id="UP000185860"/>
    </source>
</evidence>
<dbReference type="RefSeq" id="WP_073593177.1">
    <property type="nucleotide sequence ID" value="NZ_MRCE01000007.1"/>
</dbReference>
<dbReference type="InterPro" id="IPR014729">
    <property type="entry name" value="Rossmann-like_a/b/a_fold"/>
</dbReference>
<dbReference type="SUPFAM" id="SSF52402">
    <property type="entry name" value="Adenine nucleotide alpha hydrolases-like"/>
    <property type="match status" value="1"/>
</dbReference>
<comment type="similarity">
    <text evidence="1">Belongs to the universal stress protein A family.</text>
</comment>
<dbReference type="InterPro" id="IPR006016">
    <property type="entry name" value="UspA"/>
</dbReference>
<dbReference type="EMBL" id="MRCE01000007">
    <property type="protein sequence ID" value="OKH38765.1"/>
    <property type="molecule type" value="Genomic_DNA"/>
</dbReference>
<accession>A0A1U7INA6</accession>
<reference evidence="3 4" key="1">
    <citation type="submission" date="2016-11" db="EMBL/GenBank/DDBJ databases">
        <title>Draft Genome Sequences of Nine Cyanobacterial Strains from Diverse Habitats.</title>
        <authorList>
            <person name="Zhu T."/>
            <person name="Hou S."/>
            <person name="Lu X."/>
            <person name="Hess W.R."/>
        </authorList>
    </citation>
    <scope>NUCLEOTIDE SEQUENCE [LARGE SCALE GENOMIC DNA]</scope>
    <source>
        <strain evidence="3 4">IAM M-71</strain>
    </source>
</reference>
<protein>
    <recommendedName>
        <fullName evidence="2">UspA domain-containing protein</fullName>
    </recommendedName>
</protein>
<sequence length="175" mass="19448">MYKKILVAMDSSDISQQVLESAISLGKQNNSTLMLLHVLTDEEMGLTEIATQHISALEYHSAMVEQVEAYLKEKELFRKKYLSLLESWVQEAADAGVPAEYTLNYGGPGRTICDLAKSWDADLIMMGRRGLSGFSEFLMGSISNYVVHHSPCSVFIVQAVAEGRGQKAEGRREKL</sequence>
<dbReference type="Pfam" id="PF00582">
    <property type="entry name" value="Usp"/>
    <property type="match status" value="1"/>
</dbReference>
<dbReference type="CDD" id="cd00293">
    <property type="entry name" value="USP-like"/>
    <property type="match status" value="1"/>
</dbReference>
<evidence type="ECO:0000259" key="2">
    <source>
        <dbReference type="Pfam" id="PF00582"/>
    </source>
</evidence>
<gene>
    <name evidence="3" type="ORF">NIES2119_09250</name>
</gene>
<evidence type="ECO:0000313" key="3">
    <source>
        <dbReference type="EMBL" id="OKH38765.1"/>
    </source>
</evidence>
<dbReference type="Gene3D" id="3.40.50.620">
    <property type="entry name" value="HUPs"/>
    <property type="match status" value="1"/>
</dbReference>
<feature type="domain" description="UspA" evidence="2">
    <location>
        <begin position="1"/>
        <end position="157"/>
    </location>
</feature>
<dbReference type="Proteomes" id="UP000185860">
    <property type="component" value="Unassembled WGS sequence"/>
</dbReference>
<organism evidence="3 4">
    <name type="scientific">[Phormidium ambiguum] IAM M-71</name>
    <dbReference type="NCBI Taxonomy" id="454136"/>
    <lineage>
        <taxon>Bacteria</taxon>
        <taxon>Bacillati</taxon>
        <taxon>Cyanobacteriota</taxon>
        <taxon>Cyanophyceae</taxon>
        <taxon>Oscillatoriophycideae</taxon>
        <taxon>Aerosakkonematales</taxon>
        <taxon>Aerosakkonemataceae</taxon>
        <taxon>Floridanema</taxon>
    </lineage>
</organism>
<dbReference type="InterPro" id="IPR006015">
    <property type="entry name" value="Universal_stress_UspA"/>
</dbReference>
<comment type="caution">
    <text evidence="3">The sequence shown here is derived from an EMBL/GenBank/DDBJ whole genome shotgun (WGS) entry which is preliminary data.</text>
</comment>
<dbReference type="OrthoDB" id="516822at2"/>
<dbReference type="AlphaFoldDB" id="A0A1U7INA6"/>
<name>A0A1U7INA6_9CYAN</name>